<dbReference type="Proteomes" id="UP001234297">
    <property type="component" value="Chromosome 8"/>
</dbReference>
<organism evidence="1 2">
    <name type="scientific">Persea americana</name>
    <name type="common">Avocado</name>
    <dbReference type="NCBI Taxonomy" id="3435"/>
    <lineage>
        <taxon>Eukaryota</taxon>
        <taxon>Viridiplantae</taxon>
        <taxon>Streptophyta</taxon>
        <taxon>Embryophyta</taxon>
        <taxon>Tracheophyta</taxon>
        <taxon>Spermatophyta</taxon>
        <taxon>Magnoliopsida</taxon>
        <taxon>Magnoliidae</taxon>
        <taxon>Laurales</taxon>
        <taxon>Lauraceae</taxon>
        <taxon>Persea</taxon>
    </lineage>
</organism>
<sequence length="197" mass="21912">MFGASDLRAFPYILLKNATRGFHVENLIGEGEYGSVYEGWIKKATGTNAKISDYGIVSDCRIRDNHSAYAAPEDSSIGWRALDSSRPGKEHILVDSAASYLSSDADHRKLAIMDKMLSCRKSKNLTEFPHVRLIINVPNLSNQSGETTASSSRNHLPNYSADEEEADVASSPASLELFMDPAIEMLKREMWRQIKLD</sequence>
<evidence type="ECO:0000313" key="2">
    <source>
        <dbReference type="Proteomes" id="UP001234297"/>
    </source>
</evidence>
<name>A0ACC2LLQ3_PERAE</name>
<gene>
    <name evidence="1" type="ORF">MRB53_027464</name>
</gene>
<keyword evidence="2" id="KW-1185">Reference proteome</keyword>
<reference evidence="1 2" key="1">
    <citation type="journal article" date="2022" name="Hortic Res">
        <title>A haplotype resolved chromosomal level avocado genome allows analysis of novel avocado genes.</title>
        <authorList>
            <person name="Nath O."/>
            <person name="Fletcher S.J."/>
            <person name="Hayward A."/>
            <person name="Shaw L.M."/>
            <person name="Masouleh A.K."/>
            <person name="Furtado A."/>
            <person name="Henry R.J."/>
            <person name="Mitter N."/>
        </authorList>
    </citation>
    <scope>NUCLEOTIDE SEQUENCE [LARGE SCALE GENOMIC DNA]</scope>
    <source>
        <strain evidence="2">cv. Hass</strain>
    </source>
</reference>
<proteinExistence type="predicted"/>
<protein>
    <submittedName>
        <fullName evidence="1">Uncharacterized protein</fullName>
    </submittedName>
</protein>
<comment type="caution">
    <text evidence="1">The sequence shown here is derived from an EMBL/GenBank/DDBJ whole genome shotgun (WGS) entry which is preliminary data.</text>
</comment>
<dbReference type="EMBL" id="CM056816">
    <property type="protein sequence ID" value="KAJ8634128.1"/>
    <property type="molecule type" value="Genomic_DNA"/>
</dbReference>
<accession>A0ACC2LLQ3</accession>
<evidence type="ECO:0000313" key="1">
    <source>
        <dbReference type="EMBL" id="KAJ8634128.1"/>
    </source>
</evidence>